<reference evidence="1 2" key="1">
    <citation type="submission" date="2014-04" db="EMBL/GenBank/DDBJ databases">
        <authorList>
            <consortium name="DOE Joint Genome Institute"/>
            <person name="Kuo A."/>
            <person name="Gay G."/>
            <person name="Dore J."/>
            <person name="Kohler A."/>
            <person name="Nagy L.G."/>
            <person name="Floudas D."/>
            <person name="Copeland A."/>
            <person name="Barry K.W."/>
            <person name="Cichocki N."/>
            <person name="Veneault-Fourrey C."/>
            <person name="LaButti K."/>
            <person name="Lindquist E.A."/>
            <person name="Lipzen A."/>
            <person name="Lundell T."/>
            <person name="Morin E."/>
            <person name="Murat C."/>
            <person name="Sun H."/>
            <person name="Tunlid A."/>
            <person name="Henrissat B."/>
            <person name="Grigoriev I.V."/>
            <person name="Hibbett D.S."/>
            <person name="Martin F."/>
            <person name="Nordberg H.P."/>
            <person name="Cantor M.N."/>
            <person name="Hua S.X."/>
        </authorList>
    </citation>
    <scope>NUCLEOTIDE SEQUENCE [LARGE SCALE GENOMIC DNA]</scope>
    <source>
        <strain evidence="2">h7</strain>
    </source>
</reference>
<evidence type="ECO:0000313" key="1">
    <source>
        <dbReference type="EMBL" id="KIM42351.1"/>
    </source>
</evidence>
<name>A0A0C3CFF1_HEBCY</name>
<dbReference type="EMBL" id="KN831778">
    <property type="protein sequence ID" value="KIM42351.1"/>
    <property type="molecule type" value="Genomic_DNA"/>
</dbReference>
<proteinExistence type="predicted"/>
<accession>A0A0C3CFF1</accession>
<protein>
    <submittedName>
        <fullName evidence="1">Uncharacterized protein</fullName>
    </submittedName>
</protein>
<evidence type="ECO:0000313" key="2">
    <source>
        <dbReference type="Proteomes" id="UP000053424"/>
    </source>
</evidence>
<dbReference type="OrthoDB" id="2499463at2759"/>
<dbReference type="AlphaFoldDB" id="A0A0C3CFF1"/>
<sequence length="179" mass="19872">MLQLLLDGKKRAVIISPLRVLQEDQAERFKNVNLSGAPVNGIKYMESSSSEGSNRDLKDGHYRAILTSPETVSSTSPSATYSQARAFEISVRSSLKKPIAFGDSGFRPLPAKSENCALSSLPTFPFSRRRNPHPSDVQEVHLQLSINAGNCFFLNLGSDRSNMAYSIKLTIEYFHTFTR</sequence>
<gene>
    <name evidence="1" type="ORF">M413DRAFT_132087</name>
</gene>
<dbReference type="InterPro" id="IPR027417">
    <property type="entry name" value="P-loop_NTPase"/>
</dbReference>
<reference evidence="2" key="2">
    <citation type="submission" date="2015-01" db="EMBL/GenBank/DDBJ databases">
        <title>Evolutionary Origins and Diversification of the Mycorrhizal Mutualists.</title>
        <authorList>
            <consortium name="DOE Joint Genome Institute"/>
            <consortium name="Mycorrhizal Genomics Consortium"/>
            <person name="Kohler A."/>
            <person name="Kuo A."/>
            <person name="Nagy L.G."/>
            <person name="Floudas D."/>
            <person name="Copeland A."/>
            <person name="Barry K.W."/>
            <person name="Cichocki N."/>
            <person name="Veneault-Fourrey C."/>
            <person name="LaButti K."/>
            <person name="Lindquist E.A."/>
            <person name="Lipzen A."/>
            <person name="Lundell T."/>
            <person name="Morin E."/>
            <person name="Murat C."/>
            <person name="Riley R."/>
            <person name="Ohm R."/>
            <person name="Sun H."/>
            <person name="Tunlid A."/>
            <person name="Henrissat B."/>
            <person name="Grigoriev I.V."/>
            <person name="Hibbett D.S."/>
            <person name="Martin F."/>
        </authorList>
    </citation>
    <scope>NUCLEOTIDE SEQUENCE [LARGE SCALE GENOMIC DNA]</scope>
    <source>
        <strain evidence="2">h7</strain>
    </source>
</reference>
<keyword evidence="2" id="KW-1185">Reference proteome</keyword>
<organism evidence="1 2">
    <name type="scientific">Hebeloma cylindrosporum</name>
    <dbReference type="NCBI Taxonomy" id="76867"/>
    <lineage>
        <taxon>Eukaryota</taxon>
        <taxon>Fungi</taxon>
        <taxon>Dikarya</taxon>
        <taxon>Basidiomycota</taxon>
        <taxon>Agaricomycotina</taxon>
        <taxon>Agaricomycetes</taxon>
        <taxon>Agaricomycetidae</taxon>
        <taxon>Agaricales</taxon>
        <taxon>Agaricineae</taxon>
        <taxon>Hymenogastraceae</taxon>
        <taxon>Hebeloma</taxon>
    </lineage>
</organism>
<dbReference type="Proteomes" id="UP000053424">
    <property type="component" value="Unassembled WGS sequence"/>
</dbReference>
<dbReference type="HOGENOM" id="CLU_1503621_0_0_1"/>
<dbReference type="Gene3D" id="3.40.50.300">
    <property type="entry name" value="P-loop containing nucleotide triphosphate hydrolases"/>
    <property type="match status" value="1"/>
</dbReference>